<evidence type="ECO:0000313" key="4">
    <source>
        <dbReference type="Proteomes" id="UP001500730"/>
    </source>
</evidence>
<evidence type="ECO:0000259" key="2">
    <source>
        <dbReference type="SMART" id="SM00327"/>
    </source>
</evidence>
<protein>
    <submittedName>
        <fullName evidence="3">VWA domain-containing protein</fullName>
    </submittedName>
</protein>
<dbReference type="InterPro" id="IPR036465">
    <property type="entry name" value="vWFA_dom_sf"/>
</dbReference>
<dbReference type="RefSeq" id="WP_344256418.1">
    <property type="nucleotide sequence ID" value="NZ_BAAARE010000017.1"/>
</dbReference>
<sequence>MTLTAAPPPAGPAEPDVDELLLGFARALRAAGLHVTADRERTFLVAAAAVGMGERSGVYWAGRATLTSTPADFPAYDELFERWFGGEDVPKGRNVDVQRPPVSQAPLDSGEGEAGDGDSDSVQARASAQEVLRHRDLATLSAADRAAAARLFAGLDPRSPLRRARRHVRGRSGLIDGPATLREQLRRMGEPGRIHHRRRGTRPRRIVFLIDVSGSMSPYADSLLRLAHVFVRTVPHVEVFTMGTRLTHVTRALTERDPDRALAAAGRVVPDWSGGTRLGEAIGAFLDRWGRRGMARGSVVVVVSDGWEREGPEVLGEQMRRLAALSHRVVWANPHRGKVGYQPVQQGIVAALPHIDDFVAGHSLSAFEELIEVVARA</sequence>
<dbReference type="PANTHER" id="PTHR39338">
    <property type="entry name" value="BLL5662 PROTEIN-RELATED"/>
    <property type="match status" value="1"/>
</dbReference>
<evidence type="ECO:0000256" key="1">
    <source>
        <dbReference type="SAM" id="MobiDB-lite"/>
    </source>
</evidence>
<dbReference type="Pfam" id="PF05762">
    <property type="entry name" value="VWA_CoxE"/>
    <property type="match status" value="1"/>
</dbReference>
<feature type="region of interest" description="Disordered" evidence="1">
    <location>
        <begin position="91"/>
        <end position="126"/>
    </location>
</feature>
<dbReference type="CDD" id="cd00198">
    <property type="entry name" value="vWFA"/>
    <property type="match status" value="1"/>
</dbReference>
<comment type="caution">
    <text evidence="3">The sequence shown here is derived from an EMBL/GenBank/DDBJ whole genome shotgun (WGS) entry which is preliminary data.</text>
</comment>
<reference evidence="3 4" key="1">
    <citation type="journal article" date="2019" name="Int. J. Syst. Evol. Microbiol.">
        <title>The Global Catalogue of Microorganisms (GCM) 10K type strain sequencing project: providing services to taxonomists for standard genome sequencing and annotation.</title>
        <authorList>
            <consortium name="The Broad Institute Genomics Platform"/>
            <consortium name="The Broad Institute Genome Sequencing Center for Infectious Disease"/>
            <person name="Wu L."/>
            <person name="Ma J."/>
        </authorList>
    </citation>
    <scope>NUCLEOTIDE SEQUENCE [LARGE SCALE GENOMIC DNA]</scope>
    <source>
        <strain evidence="3 4">JCM 16259</strain>
    </source>
</reference>
<name>A0ABN3M2P8_9MICO</name>
<organism evidence="3 4">
    <name type="scientific">Terrabacter carboxydivorans</name>
    <dbReference type="NCBI Taxonomy" id="619730"/>
    <lineage>
        <taxon>Bacteria</taxon>
        <taxon>Bacillati</taxon>
        <taxon>Actinomycetota</taxon>
        <taxon>Actinomycetes</taxon>
        <taxon>Micrococcales</taxon>
        <taxon>Intrasporangiaceae</taxon>
        <taxon>Terrabacter</taxon>
    </lineage>
</organism>
<feature type="domain" description="VWFA" evidence="2">
    <location>
        <begin position="203"/>
        <end position="375"/>
    </location>
</feature>
<dbReference type="SMART" id="SM00327">
    <property type="entry name" value="VWA"/>
    <property type="match status" value="1"/>
</dbReference>
<dbReference type="PANTHER" id="PTHR39338:SF6">
    <property type="entry name" value="BLL5662 PROTEIN"/>
    <property type="match status" value="1"/>
</dbReference>
<accession>A0ABN3M2P8</accession>
<feature type="compositionally biased region" description="Acidic residues" evidence="1">
    <location>
        <begin position="110"/>
        <end position="119"/>
    </location>
</feature>
<dbReference type="EMBL" id="BAAARE010000017">
    <property type="protein sequence ID" value="GAA2494760.1"/>
    <property type="molecule type" value="Genomic_DNA"/>
</dbReference>
<gene>
    <name evidence="3" type="ORF">GCM10009858_36030</name>
</gene>
<proteinExistence type="predicted"/>
<dbReference type="InterPro" id="IPR002035">
    <property type="entry name" value="VWF_A"/>
</dbReference>
<dbReference type="Proteomes" id="UP001500730">
    <property type="component" value="Unassembled WGS sequence"/>
</dbReference>
<dbReference type="PIRSF" id="PIRSF010256">
    <property type="entry name" value="CoxE_vWa"/>
    <property type="match status" value="1"/>
</dbReference>
<dbReference type="Gene3D" id="3.40.50.410">
    <property type="entry name" value="von Willebrand factor, type A domain"/>
    <property type="match status" value="1"/>
</dbReference>
<dbReference type="InterPro" id="IPR008912">
    <property type="entry name" value="Uncharacterised_CoxE"/>
</dbReference>
<keyword evidence="4" id="KW-1185">Reference proteome</keyword>
<evidence type="ECO:0000313" key="3">
    <source>
        <dbReference type="EMBL" id="GAA2494760.1"/>
    </source>
</evidence>
<dbReference type="SUPFAM" id="SSF53300">
    <property type="entry name" value="vWA-like"/>
    <property type="match status" value="1"/>
</dbReference>
<dbReference type="InterPro" id="IPR011195">
    <property type="entry name" value="UCP010256"/>
</dbReference>